<keyword evidence="3 5" id="KW-1133">Transmembrane helix</keyword>
<dbReference type="Proteomes" id="UP000176604">
    <property type="component" value="Unassembled WGS sequence"/>
</dbReference>
<sequence>MTLLDLILVLIVFFFTFSGFWFGFIHTLGSLVGTVAGVLVAGHYFESFSAKLGGLAMGNTGVAKVVAFIIIFLLVSRLVGFVFWLINRLFNIIAKIPLIKSFNRIGGGILGFAEGVIVTGIALVIAGKYLTATWFMDAVVASSVAQWLLKYGQVLVPLLPTSVQDVRGLLEQRMRFRL</sequence>
<dbReference type="InterPro" id="IPR003825">
    <property type="entry name" value="Colicin-V_CvpA"/>
</dbReference>
<feature type="transmembrane region" description="Helical" evidence="5">
    <location>
        <begin position="107"/>
        <end position="126"/>
    </location>
</feature>
<keyword evidence="2 5" id="KW-0812">Transmembrane</keyword>
<feature type="transmembrane region" description="Helical" evidence="5">
    <location>
        <begin position="6"/>
        <end position="23"/>
    </location>
</feature>
<dbReference type="PANTHER" id="PTHR37306:SF1">
    <property type="entry name" value="COLICIN V PRODUCTION PROTEIN"/>
    <property type="match status" value="1"/>
</dbReference>
<evidence type="ECO:0000256" key="3">
    <source>
        <dbReference type="ARBA" id="ARBA00022989"/>
    </source>
</evidence>
<evidence type="ECO:0000256" key="5">
    <source>
        <dbReference type="SAM" id="Phobius"/>
    </source>
</evidence>
<reference evidence="6 7" key="1">
    <citation type="journal article" date="2016" name="Nat. Commun.">
        <title>Thousands of microbial genomes shed light on interconnected biogeochemical processes in an aquifer system.</title>
        <authorList>
            <person name="Anantharaman K."/>
            <person name="Brown C.T."/>
            <person name="Hug L.A."/>
            <person name="Sharon I."/>
            <person name="Castelle C.J."/>
            <person name="Probst A.J."/>
            <person name="Thomas B.C."/>
            <person name="Singh A."/>
            <person name="Wilkins M.J."/>
            <person name="Karaoz U."/>
            <person name="Brodie E.L."/>
            <person name="Williams K.H."/>
            <person name="Hubbard S.S."/>
            <person name="Banfield J.F."/>
        </authorList>
    </citation>
    <scope>NUCLEOTIDE SEQUENCE [LARGE SCALE GENOMIC DNA]</scope>
</reference>
<accession>A0A1F7UJ00</accession>
<keyword evidence="4 5" id="KW-0472">Membrane</keyword>
<evidence type="ECO:0000256" key="1">
    <source>
        <dbReference type="ARBA" id="ARBA00004141"/>
    </source>
</evidence>
<comment type="caution">
    <text evidence="6">The sequence shown here is derived from an EMBL/GenBank/DDBJ whole genome shotgun (WGS) entry which is preliminary data.</text>
</comment>
<dbReference type="AlphaFoldDB" id="A0A1F7UJ00"/>
<feature type="transmembrane region" description="Helical" evidence="5">
    <location>
        <begin position="65"/>
        <end position="86"/>
    </location>
</feature>
<proteinExistence type="predicted"/>
<dbReference type="PANTHER" id="PTHR37306">
    <property type="entry name" value="COLICIN V PRODUCTION PROTEIN"/>
    <property type="match status" value="1"/>
</dbReference>
<organism evidence="6 7">
    <name type="scientific">Candidatus Uhrbacteria bacterium RIFCSPHIGHO2_12_FULL_54_23</name>
    <dbReference type="NCBI Taxonomy" id="1802397"/>
    <lineage>
        <taxon>Bacteria</taxon>
        <taxon>Candidatus Uhriibacteriota</taxon>
    </lineage>
</organism>
<evidence type="ECO:0008006" key="8">
    <source>
        <dbReference type="Google" id="ProtNLM"/>
    </source>
</evidence>
<protein>
    <recommendedName>
        <fullName evidence="8">Colicin V production protein</fullName>
    </recommendedName>
</protein>
<dbReference type="STRING" id="1802397.A3J43_03230"/>
<name>A0A1F7UJ00_9BACT</name>
<evidence type="ECO:0000313" key="7">
    <source>
        <dbReference type="Proteomes" id="UP000176604"/>
    </source>
</evidence>
<evidence type="ECO:0000256" key="4">
    <source>
        <dbReference type="ARBA" id="ARBA00023136"/>
    </source>
</evidence>
<dbReference type="GO" id="GO:0016020">
    <property type="term" value="C:membrane"/>
    <property type="evidence" value="ECO:0007669"/>
    <property type="project" value="UniProtKB-SubCell"/>
</dbReference>
<evidence type="ECO:0000313" key="6">
    <source>
        <dbReference type="EMBL" id="OGL78239.1"/>
    </source>
</evidence>
<dbReference type="EMBL" id="MGEF01000036">
    <property type="protein sequence ID" value="OGL78239.1"/>
    <property type="molecule type" value="Genomic_DNA"/>
</dbReference>
<gene>
    <name evidence="6" type="ORF">A3J43_03230</name>
</gene>
<evidence type="ECO:0000256" key="2">
    <source>
        <dbReference type="ARBA" id="ARBA00022692"/>
    </source>
</evidence>
<comment type="subcellular location">
    <subcellularLocation>
        <location evidence="1">Membrane</location>
        <topology evidence="1">Multi-pass membrane protein</topology>
    </subcellularLocation>
</comment>
<dbReference type="Pfam" id="PF02674">
    <property type="entry name" value="Colicin_V"/>
    <property type="match status" value="1"/>
</dbReference>
<dbReference type="GO" id="GO:0009403">
    <property type="term" value="P:toxin biosynthetic process"/>
    <property type="evidence" value="ECO:0007669"/>
    <property type="project" value="InterPro"/>
</dbReference>